<feature type="compositionally biased region" description="Basic and acidic residues" evidence="1">
    <location>
        <begin position="598"/>
        <end position="608"/>
    </location>
</feature>
<sequence length="1396" mass="156867">MENPQGSSVGEETNFDKIVVHDASPEAVKILICNVSNVAQDEAVIESKVPEDTGIINELFTNDMHKTSNGIEKNELFSIKKISNDSVLVINIDEKEASELSVADDTIKNLNDTKVAVKSDTQENISSMDKTLEVEPVDNTLPCTNETMVEEAVELENVQSVHKVSEIEPVDDASLTLNNDKVEKYVEQENISSENTASDIPPIEEILFGLKSHDDALYMQTCIGESEDNSFQNNSTIDEPSSFTTDTITSTDNEPLKGTVANQNNPLENPEVTGVSEEKNNEIKNNFEEQKELSSIEKQENENSNETLEKLKLESERNNVARDYKKRSTDRENTFSKISGMCWLKSQNGTTEGTLVPINNLKSSVTKLNKAVQDPDQHSEMELKTNLSQEHEVSKDLIGFDQSLNKSLNEEMKLNVVEKNSISNNDNTIGFFNPVQEKTETNPLKHEEKNATSLEKCIEESHSNKCEVSKDEIGSDKTLNEEIHLTEVKKNNVPIDDNKMGSFNPIPEKTETKPSKQEEMDLVQAQNLKIAEATERILTQQTQNQDFPKPIHGRAGTEDNTNTAIQSKEKQPNQYINSSNKLHDQEKSSQNYNIKRDSSIDKKQEQQKCPHQLQDNYRSRPSSRNQNDRRDEINYKNRDNNNTDRRDNYNYGRNDGNNGNSFKNQENYGRNDGNSGNNFKHQDNYSRNGGNNGNSYRAQDNYSRNDGNSFKNQDNYGRNDGNNGNSFKNQDNYGRNDGNSFKTQENYGRNDGNNYKNQDNYGRNDGNSGNSFKNQDSYGRNGGNTGNAGNTGNVYKNQENYGRNEGNSYKNQDNYSRNVGNSVNSGSSFKNQDNYSKNDGNTGNSFKSQGNFGRNDGSTGNNYKNQDNYGGNRGDKYKHDYNIQESNTKNQNYDRTETQRKNDSSNKNLKAPINNIPFFNPSQSLQHHDSGNSKNQDRSSFANKSSTTDNSNDNNSKNKKSNTDKEGDFKRRRSDAQRNDGNSKQGPNQPEKVNQSKTLQSNSNSSKLNTNSSASKTESMKKVSEIESKHFKKESNTSQSKHEDLHGSKVNSTNQNVSSSLKKNFSAPRQNMNDNMSHANQTKQVKFKDDVNTTAQRNGQNDQANKIKSTLKVDSSHTRELPTENKYFVENESMTKNIAGSQQTDVYHQLKSNEVTFTATNQGMKSDSTSTMYMQPDIPTSSCNSSNINNFGSHQSSSRSLSPDWESNKALCFNKFMNLADEYFALRQNSLDLAKKQALVQAQMFGLELNLRKLYDVFVPVSERTPELEKILSLPKFAPHGELLNLLNTRSILTVPTLPMTGYNAATTGSLFSSATMVPNVSFADNSFSSQNLPNMSVPNISSTFPHTARSLPNFNQTASFDSHKNVNLHEHEISNEELSLQQVLGMQYHRNSVSM</sequence>
<feature type="compositionally biased region" description="Low complexity" evidence="1">
    <location>
        <begin position="943"/>
        <end position="955"/>
    </location>
</feature>
<feature type="compositionally biased region" description="Polar residues" evidence="1">
    <location>
        <begin position="609"/>
        <end position="625"/>
    </location>
</feature>
<feature type="compositionally biased region" description="Low complexity" evidence="1">
    <location>
        <begin position="649"/>
        <end position="660"/>
    </location>
</feature>
<feature type="compositionally biased region" description="Basic and acidic residues" evidence="1">
    <location>
        <begin position="926"/>
        <end position="937"/>
    </location>
</feature>
<feature type="compositionally biased region" description="Basic and acidic residues" evidence="1">
    <location>
        <begin position="508"/>
        <end position="518"/>
    </location>
</feature>
<feature type="region of interest" description="Disordered" evidence="1">
    <location>
        <begin position="289"/>
        <end position="308"/>
    </location>
</feature>
<organism evidence="2 3">
    <name type="scientific">Trichogramma kaykai</name>
    <dbReference type="NCBI Taxonomy" id="54128"/>
    <lineage>
        <taxon>Eukaryota</taxon>
        <taxon>Metazoa</taxon>
        <taxon>Ecdysozoa</taxon>
        <taxon>Arthropoda</taxon>
        <taxon>Hexapoda</taxon>
        <taxon>Insecta</taxon>
        <taxon>Pterygota</taxon>
        <taxon>Neoptera</taxon>
        <taxon>Endopterygota</taxon>
        <taxon>Hymenoptera</taxon>
        <taxon>Apocrita</taxon>
        <taxon>Proctotrupomorpha</taxon>
        <taxon>Chalcidoidea</taxon>
        <taxon>Trichogrammatidae</taxon>
        <taxon>Trichogramma</taxon>
    </lineage>
</organism>
<feature type="compositionally biased region" description="Polar residues" evidence="1">
    <location>
        <begin position="661"/>
        <end position="679"/>
    </location>
</feature>
<feature type="compositionally biased region" description="Basic and acidic residues" evidence="1">
    <location>
        <begin position="961"/>
        <end position="978"/>
    </location>
</feature>
<feature type="compositionally biased region" description="Polar residues" evidence="1">
    <location>
        <begin position="829"/>
        <end position="869"/>
    </location>
</feature>
<feature type="compositionally biased region" description="Polar residues" evidence="1">
    <location>
        <begin position="229"/>
        <end position="239"/>
    </location>
</feature>
<feature type="compositionally biased region" description="Low complexity" evidence="1">
    <location>
        <begin position="685"/>
        <end position="697"/>
    </location>
</feature>
<feature type="compositionally biased region" description="Polar residues" evidence="1">
    <location>
        <begin position="794"/>
        <end position="817"/>
    </location>
</feature>
<feature type="compositionally biased region" description="Polar residues" evidence="1">
    <location>
        <begin position="979"/>
        <end position="993"/>
    </location>
</feature>
<feature type="compositionally biased region" description="Polar residues" evidence="1">
    <location>
        <begin position="698"/>
        <end position="711"/>
    </location>
</feature>
<name>A0ABD2VYI4_9HYME</name>
<feature type="compositionally biased region" description="Basic and acidic residues" evidence="1">
    <location>
        <begin position="1018"/>
        <end position="1047"/>
    </location>
</feature>
<feature type="region of interest" description="Disordered" evidence="1">
    <location>
        <begin position="490"/>
        <end position="518"/>
    </location>
</feature>
<feature type="compositionally biased region" description="Low complexity" evidence="1">
    <location>
        <begin position="712"/>
        <end position="725"/>
    </location>
</feature>
<feature type="region of interest" description="Disordered" evidence="1">
    <location>
        <begin position="598"/>
        <end position="1075"/>
    </location>
</feature>
<feature type="region of interest" description="Disordered" evidence="1">
    <location>
        <begin position="539"/>
        <end position="574"/>
    </location>
</feature>
<evidence type="ECO:0000313" key="2">
    <source>
        <dbReference type="EMBL" id="KAL3385682.1"/>
    </source>
</evidence>
<dbReference type="Proteomes" id="UP001627154">
    <property type="component" value="Unassembled WGS sequence"/>
</dbReference>
<evidence type="ECO:0000256" key="1">
    <source>
        <dbReference type="SAM" id="MobiDB-lite"/>
    </source>
</evidence>
<evidence type="ECO:0000313" key="3">
    <source>
        <dbReference type="Proteomes" id="UP001627154"/>
    </source>
</evidence>
<comment type="caution">
    <text evidence="2">The sequence shown here is derived from an EMBL/GenBank/DDBJ whole genome shotgun (WGS) entry which is preliminary data.</text>
</comment>
<accession>A0ABD2VYI4</accession>
<reference evidence="2 3" key="1">
    <citation type="journal article" date="2024" name="bioRxiv">
        <title>A reference genome for Trichogramma kaykai: A tiny desert-dwelling parasitoid wasp with competing sex-ratio distorters.</title>
        <authorList>
            <person name="Culotta J."/>
            <person name="Lindsey A.R."/>
        </authorList>
    </citation>
    <scope>NUCLEOTIDE SEQUENCE [LARGE SCALE GENOMIC DNA]</scope>
    <source>
        <strain evidence="2 3">KSX58</strain>
    </source>
</reference>
<feature type="compositionally biased region" description="Basic and acidic residues" evidence="1">
    <location>
        <begin position="873"/>
        <end position="882"/>
    </location>
</feature>
<proteinExistence type="predicted"/>
<feature type="region of interest" description="Disordered" evidence="1">
    <location>
        <begin position="1095"/>
        <end position="1119"/>
    </location>
</feature>
<dbReference type="EMBL" id="JBJJXI010000153">
    <property type="protein sequence ID" value="KAL3385682.1"/>
    <property type="molecule type" value="Genomic_DNA"/>
</dbReference>
<feature type="compositionally biased region" description="Polar residues" evidence="1">
    <location>
        <begin position="1095"/>
        <end position="1108"/>
    </location>
</feature>
<feature type="compositionally biased region" description="Basic and acidic residues" evidence="1">
    <location>
        <begin position="892"/>
        <end position="904"/>
    </location>
</feature>
<feature type="compositionally biased region" description="Low complexity" evidence="1">
    <location>
        <begin position="995"/>
        <end position="1013"/>
    </location>
</feature>
<protein>
    <submittedName>
        <fullName evidence="2">Uncharacterized protein</fullName>
    </submittedName>
</protein>
<feature type="region of interest" description="Disordered" evidence="1">
    <location>
        <begin position="227"/>
        <end position="280"/>
    </location>
</feature>
<feature type="compositionally biased region" description="Polar residues" evidence="1">
    <location>
        <begin position="726"/>
        <end position="778"/>
    </location>
</feature>
<feature type="compositionally biased region" description="Polar residues" evidence="1">
    <location>
        <begin position="1049"/>
        <end position="1075"/>
    </location>
</feature>
<feature type="compositionally biased region" description="Polar residues" evidence="1">
    <location>
        <begin position="558"/>
        <end position="574"/>
    </location>
</feature>
<keyword evidence="3" id="KW-1185">Reference proteome</keyword>
<feature type="compositionally biased region" description="Low complexity" evidence="1">
    <location>
        <begin position="241"/>
        <end position="252"/>
    </location>
</feature>
<gene>
    <name evidence="2" type="ORF">TKK_018737</name>
</gene>
<feature type="compositionally biased region" description="Low complexity" evidence="1">
    <location>
        <begin position="818"/>
        <end position="828"/>
    </location>
</feature>
<feature type="compositionally biased region" description="Basic and acidic residues" evidence="1">
    <location>
        <begin position="626"/>
        <end position="648"/>
    </location>
</feature>